<dbReference type="HOGENOM" id="CLU_1378679_0_0_1"/>
<keyword evidence="2" id="KW-1185">Reference proteome</keyword>
<organism evidence="1 2">
    <name type="scientific">Pseudocercospora fijiensis (strain CIRAD86)</name>
    <name type="common">Black leaf streak disease fungus</name>
    <name type="synonym">Mycosphaerella fijiensis</name>
    <dbReference type="NCBI Taxonomy" id="383855"/>
    <lineage>
        <taxon>Eukaryota</taxon>
        <taxon>Fungi</taxon>
        <taxon>Dikarya</taxon>
        <taxon>Ascomycota</taxon>
        <taxon>Pezizomycotina</taxon>
        <taxon>Dothideomycetes</taxon>
        <taxon>Dothideomycetidae</taxon>
        <taxon>Mycosphaerellales</taxon>
        <taxon>Mycosphaerellaceae</taxon>
        <taxon>Pseudocercospora</taxon>
    </lineage>
</organism>
<sequence length="198" mass="21958">MAAAAKSRVTRVVQASEPWGITLHRESAHRDDNDSNVLREDAEGGCTMGGAAQVQAQEPGTALALLPPPLLLAAGKGDAEELSTERQIVFRLRSLARLTRPHGLYSNTNMAWPHETAMFMVIDAKHNLYDHLLPFASSSETRARSSRRHVASPIGKLGVLPRHDEKDGIHHHELHRYSRAQTAPKELLQRVLTPDEYK</sequence>
<reference evidence="1 2" key="1">
    <citation type="journal article" date="2012" name="PLoS Pathog.">
        <title>Diverse lifestyles and strategies of plant pathogenesis encoded in the genomes of eighteen Dothideomycetes fungi.</title>
        <authorList>
            <person name="Ohm R.A."/>
            <person name="Feau N."/>
            <person name="Henrissat B."/>
            <person name="Schoch C.L."/>
            <person name="Horwitz B.A."/>
            <person name="Barry K.W."/>
            <person name="Condon B.J."/>
            <person name="Copeland A.C."/>
            <person name="Dhillon B."/>
            <person name="Glaser F."/>
            <person name="Hesse C.N."/>
            <person name="Kosti I."/>
            <person name="LaButti K."/>
            <person name="Lindquist E.A."/>
            <person name="Lucas S."/>
            <person name="Salamov A.A."/>
            <person name="Bradshaw R.E."/>
            <person name="Ciuffetti L."/>
            <person name="Hamelin R.C."/>
            <person name="Kema G.H.J."/>
            <person name="Lawrence C."/>
            <person name="Scott J.A."/>
            <person name="Spatafora J.W."/>
            <person name="Turgeon B.G."/>
            <person name="de Wit P.J.G.M."/>
            <person name="Zhong S."/>
            <person name="Goodwin S.B."/>
            <person name="Grigoriev I.V."/>
        </authorList>
    </citation>
    <scope>NUCLEOTIDE SEQUENCE [LARGE SCALE GENOMIC DNA]</scope>
    <source>
        <strain evidence="1 2">CIRAD86</strain>
    </source>
</reference>
<dbReference type="VEuPathDB" id="FungiDB:MYCFIDRAFT_193570"/>
<name>N1QD41_PSEFD</name>
<evidence type="ECO:0000313" key="1">
    <source>
        <dbReference type="EMBL" id="EME89723.1"/>
    </source>
</evidence>
<dbReference type="KEGG" id="pfj:MYCFIDRAFT_193570"/>
<dbReference type="AlphaFoldDB" id="N1QD41"/>
<protein>
    <submittedName>
        <fullName evidence="1">Uncharacterized protein</fullName>
    </submittedName>
</protein>
<evidence type="ECO:0000313" key="2">
    <source>
        <dbReference type="Proteomes" id="UP000016932"/>
    </source>
</evidence>
<gene>
    <name evidence="1" type="ORF">MYCFIDRAFT_193570</name>
</gene>
<dbReference type="GeneID" id="19335338"/>
<dbReference type="Proteomes" id="UP000016932">
    <property type="component" value="Unassembled WGS sequence"/>
</dbReference>
<dbReference type="RefSeq" id="XP_007922240.1">
    <property type="nucleotide sequence ID" value="XM_007924049.1"/>
</dbReference>
<dbReference type="EMBL" id="KB446555">
    <property type="protein sequence ID" value="EME89723.1"/>
    <property type="molecule type" value="Genomic_DNA"/>
</dbReference>
<proteinExistence type="predicted"/>
<accession>N1QD41</accession>